<dbReference type="InterPro" id="IPR001482">
    <property type="entry name" value="T2SS/T4SS_dom"/>
</dbReference>
<dbReference type="InterPro" id="IPR027417">
    <property type="entry name" value="P-loop_NTPase"/>
</dbReference>
<dbReference type="Pfam" id="PF00437">
    <property type="entry name" value="T2SSE"/>
    <property type="match status" value="1"/>
</dbReference>
<sequence>MFTDTQGSITKRGLQAIYTSLGVDFVEALEARGVTDIHANPDGSVWIDRVGTGIIKADFSLTPANVRVAINAIAAMAGLKIDESQPQLSAIVPVTGERFQALIPPVVDAPCFSIRKPPTKIFRLDDYVSSGIMSPKYSDYLKQAVIDRKNIIVAGSTGSGKTTLLNALLAEPAFSNDRIYTIEDVKELQVNAGNLVSTFTKTASPAVTMNDLVRNALRQCPDRIIIGEVRGGEAYELLKAWNTGHEGGIASVHANGAMEALYRFEDLVGEVVASIPKQMIGRTIDVIVFIQRFGTERKVVELMEVEAFGQDMYVTKKVMS</sequence>
<dbReference type="InterPro" id="IPR014149">
    <property type="entry name" value="Conjug-transfer_TrbB"/>
</dbReference>
<dbReference type="Gene3D" id="3.40.50.300">
    <property type="entry name" value="P-loop containing nucleotide triphosphate hydrolases"/>
    <property type="match status" value="1"/>
</dbReference>
<dbReference type="GO" id="GO:0016887">
    <property type="term" value="F:ATP hydrolysis activity"/>
    <property type="evidence" value="ECO:0007669"/>
    <property type="project" value="InterPro"/>
</dbReference>
<proteinExistence type="inferred from homology"/>
<dbReference type="GO" id="GO:0005737">
    <property type="term" value="C:cytoplasm"/>
    <property type="evidence" value="ECO:0007669"/>
    <property type="project" value="InterPro"/>
</dbReference>
<gene>
    <name evidence="3" type="ORF">CYMTET_5820</name>
</gene>
<name>A0AAE0LJ25_9CHLO</name>
<dbReference type="PANTHER" id="PTHR30486:SF6">
    <property type="entry name" value="TYPE IV PILUS RETRACTATION ATPASE PILT"/>
    <property type="match status" value="1"/>
</dbReference>
<dbReference type="Gene3D" id="3.30.450.90">
    <property type="match status" value="1"/>
</dbReference>
<reference evidence="3 4" key="1">
    <citation type="journal article" date="2015" name="Genome Biol. Evol.">
        <title>Comparative Genomics of a Bacterivorous Green Alga Reveals Evolutionary Causalities and Consequences of Phago-Mixotrophic Mode of Nutrition.</title>
        <authorList>
            <person name="Burns J.A."/>
            <person name="Paasch A."/>
            <person name="Narechania A."/>
            <person name="Kim E."/>
        </authorList>
    </citation>
    <scope>NUCLEOTIDE SEQUENCE [LARGE SCALE GENOMIC DNA]</scope>
    <source>
        <strain evidence="3 4">PLY_AMNH</strain>
    </source>
</reference>
<dbReference type="GO" id="GO:0005524">
    <property type="term" value="F:ATP binding"/>
    <property type="evidence" value="ECO:0007669"/>
    <property type="project" value="InterPro"/>
</dbReference>
<protein>
    <recommendedName>
        <fullName evidence="2">Bacterial type II secretion system protein E domain-containing protein</fullName>
    </recommendedName>
</protein>
<comment type="caution">
    <text evidence="3">The sequence shown here is derived from an EMBL/GenBank/DDBJ whole genome shotgun (WGS) entry which is preliminary data.</text>
</comment>
<evidence type="ECO:0000313" key="3">
    <source>
        <dbReference type="EMBL" id="KAK3286594.1"/>
    </source>
</evidence>
<keyword evidence="4" id="KW-1185">Reference proteome</keyword>
<evidence type="ECO:0000256" key="1">
    <source>
        <dbReference type="ARBA" id="ARBA00006611"/>
    </source>
</evidence>
<organism evidence="3 4">
    <name type="scientific">Cymbomonas tetramitiformis</name>
    <dbReference type="NCBI Taxonomy" id="36881"/>
    <lineage>
        <taxon>Eukaryota</taxon>
        <taxon>Viridiplantae</taxon>
        <taxon>Chlorophyta</taxon>
        <taxon>Pyramimonadophyceae</taxon>
        <taxon>Pyramimonadales</taxon>
        <taxon>Pyramimonadaceae</taxon>
        <taxon>Cymbomonas</taxon>
    </lineage>
</organism>
<dbReference type="InterPro" id="IPR050921">
    <property type="entry name" value="T4SS_GSP_E_ATPase"/>
</dbReference>
<accession>A0AAE0LJ25</accession>
<evidence type="ECO:0000313" key="4">
    <source>
        <dbReference type="Proteomes" id="UP001190700"/>
    </source>
</evidence>
<dbReference type="AlphaFoldDB" id="A0AAE0LJ25"/>
<feature type="domain" description="Bacterial type II secretion system protein E" evidence="2">
    <location>
        <begin position="26"/>
        <end position="288"/>
    </location>
</feature>
<dbReference type="SUPFAM" id="SSF52540">
    <property type="entry name" value="P-loop containing nucleoside triphosphate hydrolases"/>
    <property type="match status" value="1"/>
</dbReference>
<dbReference type="CDD" id="cd01130">
    <property type="entry name" value="VirB11-like_ATPase"/>
    <property type="match status" value="1"/>
</dbReference>
<dbReference type="EMBL" id="LGRX02001216">
    <property type="protein sequence ID" value="KAK3286594.1"/>
    <property type="molecule type" value="Genomic_DNA"/>
</dbReference>
<dbReference type="NCBIfam" id="TIGR02782">
    <property type="entry name" value="TrbB_P"/>
    <property type="match status" value="1"/>
</dbReference>
<evidence type="ECO:0000259" key="2">
    <source>
        <dbReference type="Pfam" id="PF00437"/>
    </source>
</evidence>
<dbReference type="PANTHER" id="PTHR30486">
    <property type="entry name" value="TWITCHING MOTILITY PROTEIN PILT"/>
    <property type="match status" value="1"/>
</dbReference>
<dbReference type="Proteomes" id="UP001190700">
    <property type="component" value="Unassembled WGS sequence"/>
</dbReference>
<comment type="similarity">
    <text evidence="1">Belongs to the GSP E family.</text>
</comment>